<keyword evidence="1" id="KW-0472">Membrane</keyword>
<feature type="transmembrane region" description="Helical" evidence="1">
    <location>
        <begin position="7"/>
        <end position="32"/>
    </location>
</feature>
<feature type="domain" description="PLD phosphodiesterase" evidence="2">
    <location>
        <begin position="209"/>
        <end position="236"/>
    </location>
</feature>
<keyword evidence="1" id="KW-1133">Transmembrane helix</keyword>
<dbReference type="PROSITE" id="PS50035">
    <property type="entry name" value="PLD"/>
    <property type="match status" value="1"/>
</dbReference>
<dbReference type="InterPro" id="IPR001736">
    <property type="entry name" value="PLipase_D/transphosphatidylase"/>
</dbReference>
<dbReference type="OrthoDB" id="5801224at2759"/>
<dbReference type="Proteomes" id="UP000053660">
    <property type="component" value="Unassembled WGS sequence"/>
</dbReference>
<dbReference type="InterPro" id="IPR050874">
    <property type="entry name" value="Diverse_PLD-related"/>
</dbReference>
<dbReference type="GO" id="GO:0003824">
    <property type="term" value="F:catalytic activity"/>
    <property type="evidence" value="ECO:0007669"/>
    <property type="project" value="InterPro"/>
</dbReference>
<proteinExistence type="predicted"/>
<reference evidence="3 4" key="1">
    <citation type="submission" date="2014-03" db="EMBL/GenBank/DDBJ databases">
        <title>Draft genome of the hookworm Oesophagostomum dentatum.</title>
        <authorList>
            <person name="Mitreva M."/>
        </authorList>
    </citation>
    <scope>NUCLEOTIDE SEQUENCE [LARGE SCALE GENOMIC DNA]</scope>
    <source>
        <strain evidence="3 4">OD-Hann</strain>
    </source>
</reference>
<accession>A0A0B1STQ8</accession>
<evidence type="ECO:0000313" key="3">
    <source>
        <dbReference type="EMBL" id="KHJ88349.1"/>
    </source>
</evidence>
<protein>
    <submittedName>
        <fullName evidence="3">Phospholipase D domain protein</fullName>
    </submittedName>
</protein>
<dbReference type="Gene3D" id="3.30.870.10">
    <property type="entry name" value="Endonuclease Chain A"/>
    <property type="match status" value="1"/>
</dbReference>
<evidence type="ECO:0000256" key="1">
    <source>
        <dbReference type="SAM" id="Phobius"/>
    </source>
</evidence>
<keyword evidence="4" id="KW-1185">Reference proteome</keyword>
<organism evidence="3 4">
    <name type="scientific">Oesophagostomum dentatum</name>
    <name type="common">Nodular worm</name>
    <dbReference type="NCBI Taxonomy" id="61180"/>
    <lineage>
        <taxon>Eukaryota</taxon>
        <taxon>Metazoa</taxon>
        <taxon>Ecdysozoa</taxon>
        <taxon>Nematoda</taxon>
        <taxon>Chromadorea</taxon>
        <taxon>Rhabditida</taxon>
        <taxon>Rhabditina</taxon>
        <taxon>Rhabditomorpha</taxon>
        <taxon>Strongyloidea</taxon>
        <taxon>Strongylidae</taxon>
        <taxon>Oesophagostomum</taxon>
    </lineage>
</organism>
<evidence type="ECO:0000313" key="4">
    <source>
        <dbReference type="Proteomes" id="UP000053660"/>
    </source>
</evidence>
<dbReference type="PANTHER" id="PTHR10185:SF12">
    <property type="entry name" value="PLD PHOSPHODIESTERASE DOMAIN-CONTAINING PROTEIN"/>
    <property type="match status" value="1"/>
</dbReference>
<dbReference type="Pfam" id="PF13091">
    <property type="entry name" value="PLDc_2"/>
    <property type="match status" value="1"/>
</dbReference>
<sequence>MGANINIFGHAVTAAAVLVLTSGIWIAIYFAAIKPSSKGDTYNIINNYDCNNTFPTPPPPPSPQDGKQCTPPPPVECEKTCEFVICETIPAGLTFNSTYPIFNRTTDCWMRLMSKFFWRDEAQKEILIGSYYWSLLVENTGDNYTVDYTNTSGDGLLIYNTLLKTALRGVNIKVAQTYKDGGYPETTNLAAQSNGNIKVRSLDFTQWYPGGILHTKSWAVDGKHVYVGSANFDWRALTQVRELGLAAFNCPCVANDLTKLLEIYWEMGAPGAKIPDRFP</sequence>
<dbReference type="CDD" id="cd09106">
    <property type="entry name" value="PLDc_vPLD3_4_5_like_1"/>
    <property type="match status" value="1"/>
</dbReference>
<dbReference type="SUPFAM" id="SSF56024">
    <property type="entry name" value="Phospholipase D/nuclease"/>
    <property type="match status" value="1"/>
</dbReference>
<dbReference type="EMBL" id="KN556007">
    <property type="protein sequence ID" value="KHJ88349.1"/>
    <property type="molecule type" value="Genomic_DNA"/>
</dbReference>
<dbReference type="SMART" id="SM00155">
    <property type="entry name" value="PLDc"/>
    <property type="match status" value="1"/>
</dbReference>
<name>A0A0B1STQ8_OESDE</name>
<keyword evidence="1" id="KW-0812">Transmembrane</keyword>
<gene>
    <name evidence="3" type="ORF">OESDEN_11858</name>
</gene>
<evidence type="ECO:0000259" key="2">
    <source>
        <dbReference type="PROSITE" id="PS50035"/>
    </source>
</evidence>
<dbReference type="PANTHER" id="PTHR10185">
    <property type="entry name" value="PHOSPHOLIPASE D - RELATED"/>
    <property type="match status" value="1"/>
</dbReference>
<dbReference type="InterPro" id="IPR025202">
    <property type="entry name" value="PLD-like_dom"/>
</dbReference>
<dbReference type="AlphaFoldDB" id="A0A0B1STQ8"/>